<dbReference type="Proteomes" id="UP000570514">
    <property type="component" value="Unassembled WGS sequence"/>
</dbReference>
<keyword evidence="5" id="KW-0819">tRNA processing</keyword>
<dbReference type="NCBIfam" id="TIGR00050">
    <property type="entry name" value="rRNA_methyl_1"/>
    <property type="match status" value="1"/>
</dbReference>
<comment type="caution">
    <text evidence="7">The sequence shown here is derived from an EMBL/GenBank/DDBJ whole genome shotgun (WGS) entry which is preliminary data.</text>
</comment>
<dbReference type="GO" id="GO:0003723">
    <property type="term" value="F:RNA binding"/>
    <property type="evidence" value="ECO:0007669"/>
    <property type="project" value="InterPro"/>
</dbReference>
<feature type="domain" description="tRNA/rRNA methyltransferase SpoU type" evidence="6">
    <location>
        <begin position="9"/>
        <end position="157"/>
    </location>
</feature>
<dbReference type="CDD" id="cd18093">
    <property type="entry name" value="SpoU-like_TrmJ"/>
    <property type="match status" value="1"/>
</dbReference>
<reference evidence="7 8" key="1">
    <citation type="submission" date="2020-03" db="EMBL/GenBank/DDBJ databases">
        <title>Genomic Encyclopedia of Type Strains, Phase IV (KMG-IV): sequencing the most valuable type-strain genomes for metagenomic binning, comparative biology and taxonomic classification.</title>
        <authorList>
            <person name="Goeker M."/>
        </authorList>
    </citation>
    <scope>NUCLEOTIDE SEQUENCE [LARGE SCALE GENOMIC DNA]</scope>
    <source>
        <strain evidence="7 8">DSM 19867</strain>
    </source>
</reference>
<comment type="similarity">
    <text evidence="1">Belongs to the class IV-like SAM-binding methyltransferase superfamily. RNA methyltransferase TrmH family.</text>
</comment>
<dbReference type="GO" id="GO:0002128">
    <property type="term" value="P:tRNA nucleoside ribose methylation"/>
    <property type="evidence" value="ECO:0007669"/>
    <property type="project" value="TreeGrafter"/>
</dbReference>
<dbReference type="PIRSF" id="PIRSF004808">
    <property type="entry name" value="LasT"/>
    <property type="match status" value="1"/>
</dbReference>
<name>A0A846MXL1_9PROT</name>
<comment type="catalytic activity">
    <reaction evidence="5">
        <text>uridine(32) in tRNA + S-adenosyl-L-methionine = 2'-O-methyluridine(32) in tRNA + S-adenosyl-L-homocysteine + H(+)</text>
        <dbReference type="Rhea" id="RHEA:42936"/>
        <dbReference type="Rhea" id="RHEA-COMP:10107"/>
        <dbReference type="Rhea" id="RHEA-COMP:10290"/>
        <dbReference type="ChEBI" id="CHEBI:15378"/>
        <dbReference type="ChEBI" id="CHEBI:57856"/>
        <dbReference type="ChEBI" id="CHEBI:59789"/>
        <dbReference type="ChEBI" id="CHEBI:65315"/>
        <dbReference type="ChEBI" id="CHEBI:74478"/>
        <dbReference type="EC" id="2.1.1.200"/>
    </reaction>
</comment>
<proteinExistence type="inferred from homology"/>
<comment type="subunit">
    <text evidence="5">Homodimer.</text>
</comment>
<dbReference type="Pfam" id="PF00588">
    <property type="entry name" value="SpoU_methylase"/>
    <property type="match status" value="1"/>
</dbReference>
<dbReference type="InterPro" id="IPR004384">
    <property type="entry name" value="RNA_MeTrfase_TrmJ/LasT"/>
</dbReference>
<comment type="catalytic activity">
    <reaction evidence="5">
        <text>cytidine(32) in tRNA + S-adenosyl-L-methionine = 2'-O-methylcytidine(32) in tRNA + S-adenosyl-L-homocysteine + H(+)</text>
        <dbReference type="Rhea" id="RHEA:42932"/>
        <dbReference type="Rhea" id="RHEA-COMP:10288"/>
        <dbReference type="Rhea" id="RHEA-COMP:10289"/>
        <dbReference type="ChEBI" id="CHEBI:15378"/>
        <dbReference type="ChEBI" id="CHEBI:57856"/>
        <dbReference type="ChEBI" id="CHEBI:59789"/>
        <dbReference type="ChEBI" id="CHEBI:74495"/>
        <dbReference type="ChEBI" id="CHEBI:82748"/>
        <dbReference type="EC" id="2.1.1.200"/>
    </reaction>
</comment>
<dbReference type="InterPro" id="IPR029026">
    <property type="entry name" value="tRNA_m1G_MTases_N"/>
</dbReference>
<keyword evidence="8" id="KW-1185">Reference proteome</keyword>
<dbReference type="Gene3D" id="1.10.8.590">
    <property type="match status" value="1"/>
</dbReference>
<accession>A0A846MXL1</accession>
<dbReference type="Gene3D" id="3.40.1280.10">
    <property type="match status" value="1"/>
</dbReference>
<sequence>MNDSMTTPAVILCRPQLGENIGAAARAMNNFGLTDLRLVAPRDPWPNEKAYAMAVTARPILDEAKLYDTLHDALADLNVVYATTARDRGITKEIITPVEAAKRLRKARPGDKTGLLFGNERAGLENDDVSLADCVITIPTAEFASLNLGQAVLLCCYEYFKAEDDTPRARVEHGPMHRKPTREELFQLFEHLEGELTRSGFLFPPDKVGHMTRAIRATVHRAKLTYQEVQTLRGMIVALAKGKHRVVKD</sequence>
<gene>
    <name evidence="5" type="primary">trmJ</name>
    <name evidence="7" type="ORF">FHS83_001297</name>
</gene>
<protein>
    <recommendedName>
        <fullName evidence="5">tRNA (cytidine/uridine-2'-O-)-methyltransferase TrmJ</fullName>
        <ecNumber evidence="5">2.1.1.200</ecNumber>
    </recommendedName>
    <alternativeName>
        <fullName evidence="5">tRNA (cytidine(32)/uridine(32)-2'-O)-methyltransferase</fullName>
    </alternativeName>
    <alternativeName>
        <fullName evidence="5">tRNA Cm32/Um32 methyltransferase</fullName>
    </alternativeName>
</protein>
<dbReference type="EMBL" id="JAASRM010000001">
    <property type="protein sequence ID" value="NIK87979.1"/>
    <property type="molecule type" value="Genomic_DNA"/>
</dbReference>
<dbReference type="AlphaFoldDB" id="A0A846MXL1"/>
<evidence type="ECO:0000313" key="7">
    <source>
        <dbReference type="EMBL" id="NIK87979.1"/>
    </source>
</evidence>
<evidence type="ECO:0000256" key="2">
    <source>
        <dbReference type="ARBA" id="ARBA00022603"/>
    </source>
</evidence>
<dbReference type="EC" id="2.1.1.200" evidence="5"/>
<dbReference type="PANTHER" id="PTHR42786:SF7">
    <property type="entry name" value="TRNA_RRNA METHYLTRANSFERASE SPOU TYPE DOMAIN-CONTAINING PROTEIN"/>
    <property type="match status" value="1"/>
</dbReference>
<dbReference type="RefSeq" id="WP_208414257.1">
    <property type="nucleotide sequence ID" value="NZ_BAAADC010000001.1"/>
</dbReference>
<evidence type="ECO:0000313" key="8">
    <source>
        <dbReference type="Proteomes" id="UP000570514"/>
    </source>
</evidence>
<evidence type="ECO:0000256" key="1">
    <source>
        <dbReference type="ARBA" id="ARBA00007228"/>
    </source>
</evidence>
<keyword evidence="3 7" id="KW-0808">Transferase</keyword>
<evidence type="ECO:0000256" key="5">
    <source>
        <dbReference type="RuleBase" id="RU362024"/>
    </source>
</evidence>
<dbReference type="PANTHER" id="PTHR42786">
    <property type="entry name" value="TRNA/RRNA METHYLTRANSFERASE"/>
    <property type="match status" value="1"/>
</dbReference>
<evidence type="ECO:0000256" key="4">
    <source>
        <dbReference type="ARBA" id="ARBA00022691"/>
    </source>
</evidence>
<evidence type="ECO:0000259" key="6">
    <source>
        <dbReference type="Pfam" id="PF00588"/>
    </source>
</evidence>
<dbReference type="GO" id="GO:0160206">
    <property type="term" value="F:tRNA (cytidine(32)/uridine(32)-2'-O)-methyltransferase activity"/>
    <property type="evidence" value="ECO:0007669"/>
    <property type="project" value="UniProtKB-EC"/>
</dbReference>
<evidence type="ECO:0000256" key="3">
    <source>
        <dbReference type="ARBA" id="ARBA00022679"/>
    </source>
</evidence>
<dbReference type="InterPro" id="IPR029028">
    <property type="entry name" value="Alpha/beta_knot_MTases"/>
</dbReference>
<organism evidence="7 8">
    <name type="scientific">Rhizomicrobium palustre</name>
    <dbReference type="NCBI Taxonomy" id="189966"/>
    <lineage>
        <taxon>Bacteria</taxon>
        <taxon>Pseudomonadati</taxon>
        <taxon>Pseudomonadota</taxon>
        <taxon>Alphaproteobacteria</taxon>
        <taxon>Micropepsales</taxon>
        <taxon>Micropepsaceae</taxon>
        <taxon>Rhizomicrobium</taxon>
    </lineage>
</organism>
<keyword evidence="2 5" id="KW-0489">Methyltransferase</keyword>
<comment type="subcellular location">
    <subcellularLocation>
        <location evidence="5">Cytoplasm</location>
    </subcellularLocation>
</comment>
<keyword evidence="4 5" id="KW-0949">S-adenosyl-L-methionine</keyword>
<comment type="function">
    <text evidence="5">Catalyzes the formation of 2'O-methylated cytidine (Cm32) or 2'O-methylated uridine (Um32) at position 32 in tRNA.</text>
</comment>
<dbReference type="GO" id="GO:0005829">
    <property type="term" value="C:cytosol"/>
    <property type="evidence" value="ECO:0007669"/>
    <property type="project" value="TreeGrafter"/>
</dbReference>
<dbReference type="SUPFAM" id="SSF75217">
    <property type="entry name" value="alpha/beta knot"/>
    <property type="match status" value="1"/>
</dbReference>
<keyword evidence="5" id="KW-0963">Cytoplasm</keyword>
<dbReference type="InterPro" id="IPR001537">
    <property type="entry name" value="SpoU_MeTrfase"/>
</dbReference>